<proteinExistence type="predicted"/>
<evidence type="ECO:0000256" key="3">
    <source>
        <dbReference type="SAM" id="Phobius"/>
    </source>
</evidence>
<accession>A0A6A5QA72</accession>
<feature type="coiled-coil region" evidence="1">
    <location>
        <begin position="249"/>
        <end position="283"/>
    </location>
</feature>
<gene>
    <name evidence="4" type="ORF">BDU57DRAFT_532594</name>
</gene>
<keyword evidence="1" id="KW-0175">Coiled coil</keyword>
<evidence type="ECO:0000313" key="5">
    <source>
        <dbReference type="Proteomes" id="UP000800096"/>
    </source>
</evidence>
<organism evidence="4 5">
    <name type="scientific">Ampelomyces quisqualis</name>
    <name type="common">Powdery mildew agent</name>
    <dbReference type="NCBI Taxonomy" id="50730"/>
    <lineage>
        <taxon>Eukaryota</taxon>
        <taxon>Fungi</taxon>
        <taxon>Dikarya</taxon>
        <taxon>Ascomycota</taxon>
        <taxon>Pezizomycotina</taxon>
        <taxon>Dothideomycetes</taxon>
        <taxon>Pleosporomycetidae</taxon>
        <taxon>Pleosporales</taxon>
        <taxon>Pleosporineae</taxon>
        <taxon>Phaeosphaeriaceae</taxon>
        <taxon>Ampelomyces</taxon>
    </lineage>
</organism>
<keyword evidence="5" id="KW-1185">Reference proteome</keyword>
<dbReference type="EMBL" id="ML979140">
    <property type="protein sequence ID" value="KAF1912375.1"/>
    <property type="molecule type" value="Genomic_DNA"/>
</dbReference>
<dbReference type="Proteomes" id="UP000800096">
    <property type="component" value="Unassembled WGS sequence"/>
</dbReference>
<name>A0A6A5QA72_AMPQU</name>
<feature type="compositionally biased region" description="Polar residues" evidence="2">
    <location>
        <begin position="101"/>
        <end position="112"/>
    </location>
</feature>
<feature type="compositionally biased region" description="Basic residues" evidence="2">
    <location>
        <begin position="44"/>
        <end position="59"/>
    </location>
</feature>
<sequence length="385" mass="43376">MAGTPILHTGPAIHPPFRPNLYHAPSASRVNAAATADSDEKPSRHDRRTSHRHHHHSSRRDKEHRHGSGRRHAKEVVQSAIQLQPPTSFGDLLRQARGSKDTSPSHSRNGSIAPSADRNVAGKEARDVGITIPPRRPLRPEDVDLERKRVEARESMRQRDVDKGIRHLRAALTSLSDKSLKTSRRLDDTYYSILEKVCVLRQTIGSLQELSGLTKELHDNFESDTKELIDDIQGQFDSFDNFDSQQQQIVSLEDRIQTGKKTADSLTERLAKAKERVDARSQAEQEWATKNTRRTRIFWSILGSIATVMFALILFHQFKPINIAPHPKTALDFASRAQIMEAPIPDIAKEAIIGPQMDPAHLYPVPTCVANLQADDDRLRVFDEL</sequence>
<evidence type="ECO:0000313" key="4">
    <source>
        <dbReference type="EMBL" id="KAF1912375.1"/>
    </source>
</evidence>
<dbReference type="OrthoDB" id="5419542at2759"/>
<evidence type="ECO:0000256" key="1">
    <source>
        <dbReference type="SAM" id="Coils"/>
    </source>
</evidence>
<protein>
    <submittedName>
        <fullName evidence="4">Uncharacterized protein</fullName>
    </submittedName>
</protein>
<feature type="transmembrane region" description="Helical" evidence="3">
    <location>
        <begin position="297"/>
        <end position="315"/>
    </location>
</feature>
<reference evidence="4" key="1">
    <citation type="journal article" date="2020" name="Stud. Mycol.">
        <title>101 Dothideomycetes genomes: a test case for predicting lifestyles and emergence of pathogens.</title>
        <authorList>
            <person name="Haridas S."/>
            <person name="Albert R."/>
            <person name="Binder M."/>
            <person name="Bloem J."/>
            <person name="Labutti K."/>
            <person name="Salamov A."/>
            <person name="Andreopoulos B."/>
            <person name="Baker S."/>
            <person name="Barry K."/>
            <person name="Bills G."/>
            <person name="Bluhm B."/>
            <person name="Cannon C."/>
            <person name="Castanera R."/>
            <person name="Culley D."/>
            <person name="Daum C."/>
            <person name="Ezra D."/>
            <person name="Gonzalez J."/>
            <person name="Henrissat B."/>
            <person name="Kuo A."/>
            <person name="Liang C."/>
            <person name="Lipzen A."/>
            <person name="Lutzoni F."/>
            <person name="Magnuson J."/>
            <person name="Mondo S."/>
            <person name="Nolan M."/>
            <person name="Ohm R."/>
            <person name="Pangilinan J."/>
            <person name="Park H.-J."/>
            <person name="Ramirez L."/>
            <person name="Alfaro M."/>
            <person name="Sun H."/>
            <person name="Tritt A."/>
            <person name="Yoshinaga Y."/>
            <person name="Zwiers L.-H."/>
            <person name="Turgeon B."/>
            <person name="Goodwin S."/>
            <person name="Spatafora J."/>
            <person name="Crous P."/>
            <person name="Grigoriev I."/>
        </authorList>
    </citation>
    <scope>NUCLEOTIDE SEQUENCE</scope>
    <source>
        <strain evidence="4">HMLAC05119</strain>
    </source>
</reference>
<keyword evidence="3" id="KW-1133">Transmembrane helix</keyword>
<dbReference type="AlphaFoldDB" id="A0A6A5QA72"/>
<evidence type="ECO:0000256" key="2">
    <source>
        <dbReference type="SAM" id="MobiDB-lite"/>
    </source>
</evidence>
<keyword evidence="3" id="KW-0472">Membrane</keyword>
<keyword evidence="3" id="KW-0812">Transmembrane</keyword>
<feature type="region of interest" description="Disordered" evidence="2">
    <location>
        <begin position="1"/>
        <end position="139"/>
    </location>
</feature>